<dbReference type="PANTHER" id="PTHR21198">
    <property type="entry name" value="GLUTAMATE RACEMASE"/>
    <property type="match status" value="1"/>
</dbReference>
<feature type="binding site" evidence="7">
    <location>
        <begin position="200"/>
        <end position="201"/>
    </location>
    <ligand>
        <name>substrate</name>
    </ligand>
</feature>
<dbReference type="OrthoDB" id="9801055at2"/>
<keyword evidence="4 7" id="KW-0573">Peptidoglycan synthesis</keyword>
<evidence type="ECO:0000313" key="8">
    <source>
        <dbReference type="EMBL" id="PPE65901.1"/>
    </source>
</evidence>
<evidence type="ECO:0000256" key="3">
    <source>
        <dbReference type="ARBA" id="ARBA00022960"/>
    </source>
</evidence>
<name>A0A2S5ST43_9BURK</name>
<dbReference type="GO" id="GO:0008360">
    <property type="term" value="P:regulation of cell shape"/>
    <property type="evidence" value="ECO:0007669"/>
    <property type="project" value="UniProtKB-KW"/>
</dbReference>
<dbReference type="Proteomes" id="UP000238605">
    <property type="component" value="Unassembled WGS sequence"/>
</dbReference>
<keyword evidence="5 7" id="KW-0413">Isomerase</keyword>
<accession>A0A2S5ST43</accession>
<dbReference type="PROSITE" id="PS00924">
    <property type="entry name" value="ASP_GLU_RACEMASE_2"/>
    <property type="match status" value="1"/>
</dbReference>
<dbReference type="InterPro" id="IPR015942">
    <property type="entry name" value="Asp/Glu/hydantoin_racemase"/>
</dbReference>
<evidence type="ECO:0000313" key="9">
    <source>
        <dbReference type="Proteomes" id="UP000238605"/>
    </source>
</evidence>
<evidence type="ECO:0000256" key="5">
    <source>
        <dbReference type="ARBA" id="ARBA00023235"/>
    </source>
</evidence>
<dbReference type="NCBIfam" id="TIGR00067">
    <property type="entry name" value="glut_race"/>
    <property type="match status" value="1"/>
</dbReference>
<dbReference type="GO" id="GO:0009252">
    <property type="term" value="P:peptidoglycan biosynthetic process"/>
    <property type="evidence" value="ECO:0007669"/>
    <property type="project" value="UniProtKB-UniRule"/>
</dbReference>
<dbReference type="HAMAP" id="MF_00258">
    <property type="entry name" value="Glu_racemase"/>
    <property type="match status" value="1"/>
</dbReference>
<dbReference type="FunFam" id="3.40.50.1860:FF:000001">
    <property type="entry name" value="Glutamate racemase"/>
    <property type="match status" value="1"/>
</dbReference>
<dbReference type="EC" id="5.1.1.3" evidence="2 7"/>
<evidence type="ECO:0000256" key="4">
    <source>
        <dbReference type="ARBA" id="ARBA00022984"/>
    </source>
</evidence>
<dbReference type="AlphaFoldDB" id="A0A2S5ST43"/>
<feature type="binding site" evidence="7">
    <location>
        <begin position="89"/>
        <end position="90"/>
    </location>
    <ligand>
        <name>substrate</name>
    </ligand>
</feature>
<comment type="caution">
    <text evidence="8">The sequence shown here is derived from an EMBL/GenBank/DDBJ whole genome shotgun (WGS) entry which is preliminary data.</text>
</comment>
<dbReference type="EMBL" id="PSNX01000010">
    <property type="protein sequence ID" value="PPE65901.1"/>
    <property type="molecule type" value="Genomic_DNA"/>
</dbReference>
<dbReference type="PANTHER" id="PTHR21198:SF2">
    <property type="entry name" value="GLUTAMATE RACEMASE"/>
    <property type="match status" value="1"/>
</dbReference>
<dbReference type="Pfam" id="PF01177">
    <property type="entry name" value="Asp_Glu_race"/>
    <property type="match status" value="1"/>
</dbReference>
<comment type="similarity">
    <text evidence="7">Belongs to the aspartate/glutamate racemases family.</text>
</comment>
<comment type="function">
    <text evidence="7">Provides the (R)-glutamate required for cell wall biosynthesis.</text>
</comment>
<dbReference type="GO" id="GO:0071555">
    <property type="term" value="P:cell wall organization"/>
    <property type="evidence" value="ECO:0007669"/>
    <property type="project" value="UniProtKB-KW"/>
</dbReference>
<reference evidence="8 9" key="1">
    <citation type="submission" date="2018-02" db="EMBL/GenBank/DDBJ databases">
        <title>Reclassifiation of [Polyangium] brachysporum DSM 7029 as Guopingzhaonella breviflexa gen. nov., sp. nov., a member of the family Comamonadaceae.</title>
        <authorList>
            <person name="Tang B."/>
        </authorList>
    </citation>
    <scope>NUCLEOTIDE SEQUENCE [LARGE SCALE GENOMIC DNA]</scope>
    <source>
        <strain evidence="8 9">BCRC 80649</strain>
    </source>
</reference>
<dbReference type="InterPro" id="IPR018187">
    <property type="entry name" value="Asp/Glu_racemase_AS_1"/>
</dbReference>
<dbReference type="Gene3D" id="3.40.50.1860">
    <property type="match status" value="2"/>
</dbReference>
<gene>
    <name evidence="7 8" type="primary">murI</name>
    <name evidence="8" type="ORF">C1704_11375</name>
</gene>
<sequence length="280" mass="29941">MTPRTASLAPFIPRDGERHCVGVFDSGLGGLSVLRVLSSTLAGVRWLYAADSGHAPYGERSATHVLDRSDRITRFLRDQGARVVVLACNTATAVAIDALRARHRDLSFVGMEPGLKPALQHSARARVGVMATEATLRSPRFEALLSRWKGEAEVVCVPCPGLAQAIESGDPEAPAVRALVARYTAPLRAQAVDTVVLGCTHYPWVAPLIQEALGPAVHLIDTAQAVAAQTARVLSDPNALADESGCLPVQAYTSGDTRTLQQFAQRHLPALDWHVARLPV</sequence>
<dbReference type="InterPro" id="IPR004391">
    <property type="entry name" value="Glu_race"/>
</dbReference>
<dbReference type="GO" id="GO:0008881">
    <property type="term" value="F:glutamate racemase activity"/>
    <property type="evidence" value="ECO:0007669"/>
    <property type="project" value="UniProtKB-UniRule"/>
</dbReference>
<protein>
    <recommendedName>
        <fullName evidence="2 7">Glutamate racemase</fullName>
        <ecNumber evidence="2 7">5.1.1.3</ecNumber>
    </recommendedName>
</protein>
<dbReference type="InterPro" id="IPR033134">
    <property type="entry name" value="Asp/Glu_racemase_AS_2"/>
</dbReference>
<evidence type="ECO:0000256" key="1">
    <source>
        <dbReference type="ARBA" id="ARBA00001602"/>
    </source>
</evidence>
<organism evidence="8 9">
    <name type="scientific">Caldimonas caldifontis</name>
    <dbReference type="NCBI Taxonomy" id="1452508"/>
    <lineage>
        <taxon>Bacteria</taxon>
        <taxon>Pseudomonadati</taxon>
        <taxon>Pseudomonadota</taxon>
        <taxon>Betaproteobacteria</taxon>
        <taxon>Burkholderiales</taxon>
        <taxon>Sphaerotilaceae</taxon>
        <taxon>Caldimonas</taxon>
    </lineage>
</organism>
<evidence type="ECO:0000256" key="2">
    <source>
        <dbReference type="ARBA" id="ARBA00013090"/>
    </source>
</evidence>
<evidence type="ECO:0000256" key="6">
    <source>
        <dbReference type="ARBA" id="ARBA00023316"/>
    </source>
</evidence>
<dbReference type="PROSITE" id="PS00923">
    <property type="entry name" value="ASP_GLU_RACEMASE_1"/>
    <property type="match status" value="1"/>
</dbReference>
<proteinExistence type="inferred from homology"/>
<dbReference type="InterPro" id="IPR001920">
    <property type="entry name" value="Asp/Glu_race"/>
</dbReference>
<dbReference type="RefSeq" id="WP_104302849.1">
    <property type="nucleotide sequence ID" value="NZ_PSNX01000010.1"/>
</dbReference>
<keyword evidence="3 7" id="KW-0133">Cell shape</keyword>
<dbReference type="SUPFAM" id="SSF53681">
    <property type="entry name" value="Aspartate/glutamate racemase"/>
    <property type="match status" value="2"/>
</dbReference>
<keyword evidence="6 7" id="KW-0961">Cell wall biogenesis/degradation</keyword>
<keyword evidence="9" id="KW-1185">Reference proteome</keyword>
<dbReference type="UniPathway" id="UPA00219"/>
<evidence type="ECO:0000256" key="7">
    <source>
        <dbReference type="HAMAP-Rule" id="MF_00258"/>
    </source>
</evidence>
<feature type="active site" description="Proton donor/acceptor" evidence="7">
    <location>
        <position position="199"/>
    </location>
</feature>
<feature type="binding site" evidence="7">
    <location>
        <begin position="57"/>
        <end position="58"/>
    </location>
    <ligand>
        <name>substrate</name>
    </ligand>
</feature>
<feature type="binding site" evidence="7">
    <location>
        <begin position="25"/>
        <end position="26"/>
    </location>
    <ligand>
        <name>substrate</name>
    </ligand>
</feature>
<feature type="active site" description="Proton donor/acceptor" evidence="7">
    <location>
        <position position="88"/>
    </location>
</feature>
<comment type="pathway">
    <text evidence="7">Cell wall biogenesis; peptidoglycan biosynthesis.</text>
</comment>
<comment type="catalytic activity">
    <reaction evidence="1 7">
        <text>L-glutamate = D-glutamate</text>
        <dbReference type="Rhea" id="RHEA:12813"/>
        <dbReference type="ChEBI" id="CHEBI:29985"/>
        <dbReference type="ChEBI" id="CHEBI:29986"/>
        <dbReference type="EC" id="5.1.1.3"/>
    </reaction>
</comment>